<evidence type="ECO:0000313" key="3">
    <source>
        <dbReference type="Proteomes" id="UP000075321"/>
    </source>
</evidence>
<dbReference type="Proteomes" id="UP000075321">
    <property type="component" value="Unassembled WGS sequence"/>
</dbReference>
<sequence>MSNTETPEQPVLVRLEDRIPGLTAALERLKIRIVENSDDPAIIEAAEEIWDIIEEAEDVLETVDFEELPDAVDVEKLPDAIDVESVPEAISTGDTRDAVDLSKLKEAVELRELWEAVDLSELRKQKQELDEEVADVTGDGNQEDDGFLDRDGMFGTSGANMGFEVDDRQEKMQQLIETAVEKFRTTLLETHDKVRVLYEINQEKLGGQESLNPTAVSTMPKGPIPDSVSTRVSTVPSQVKYSRAKNPRRIYGRRFERANTK</sequence>
<dbReference type="OrthoDB" id="248638at2157"/>
<evidence type="ECO:0000313" key="2">
    <source>
        <dbReference type="EMBL" id="KYH24390.1"/>
    </source>
</evidence>
<dbReference type="RefSeq" id="WP_066384863.1">
    <property type="nucleotide sequence ID" value="NZ_LTAZ01000013.1"/>
</dbReference>
<name>A0A151AA13_9EURY</name>
<keyword evidence="3" id="KW-1185">Reference proteome</keyword>
<evidence type="ECO:0000256" key="1">
    <source>
        <dbReference type="SAM" id="MobiDB-lite"/>
    </source>
</evidence>
<dbReference type="AlphaFoldDB" id="A0A151AA13"/>
<dbReference type="PATRIC" id="fig|1008153.3.peg.3549"/>
<protein>
    <submittedName>
        <fullName evidence="2">Uncharacterized protein</fullName>
    </submittedName>
</protein>
<proteinExistence type="predicted"/>
<accession>A0A151AA13</accession>
<dbReference type="EMBL" id="LTAZ01000013">
    <property type="protein sequence ID" value="KYH24390.1"/>
    <property type="molecule type" value="Genomic_DNA"/>
</dbReference>
<feature type="region of interest" description="Disordered" evidence="1">
    <location>
        <begin position="209"/>
        <end position="230"/>
    </location>
</feature>
<reference evidence="2 3" key="1">
    <citation type="submission" date="2016-02" db="EMBL/GenBank/DDBJ databases">
        <title>Genome sequence of Halalkalicoccus paucihalophilus DSM 24557.</title>
        <authorList>
            <person name="Poehlein A."/>
            <person name="Daniel R."/>
        </authorList>
    </citation>
    <scope>NUCLEOTIDE SEQUENCE [LARGE SCALE GENOMIC DNA]</scope>
    <source>
        <strain evidence="2 3">DSM 24557</strain>
    </source>
</reference>
<comment type="caution">
    <text evidence="2">The sequence shown here is derived from an EMBL/GenBank/DDBJ whole genome shotgun (WGS) entry which is preliminary data.</text>
</comment>
<organism evidence="2 3">
    <name type="scientific">Halalkalicoccus paucihalophilus</name>
    <dbReference type="NCBI Taxonomy" id="1008153"/>
    <lineage>
        <taxon>Archaea</taxon>
        <taxon>Methanobacteriati</taxon>
        <taxon>Methanobacteriota</taxon>
        <taxon>Stenosarchaea group</taxon>
        <taxon>Halobacteria</taxon>
        <taxon>Halobacteriales</taxon>
        <taxon>Halococcaceae</taxon>
        <taxon>Halalkalicoccus</taxon>
    </lineage>
</organism>
<gene>
    <name evidence="2" type="ORF">HAPAU_33730</name>
</gene>